<accession>A0A210PSZ5</accession>
<keyword evidence="1" id="KW-1133">Transmembrane helix</keyword>
<dbReference type="AlphaFoldDB" id="A0A210PSZ5"/>
<evidence type="ECO:0000313" key="3">
    <source>
        <dbReference type="Proteomes" id="UP000242188"/>
    </source>
</evidence>
<feature type="transmembrane region" description="Helical" evidence="1">
    <location>
        <begin position="142"/>
        <end position="160"/>
    </location>
</feature>
<keyword evidence="3" id="KW-1185">Reference proteome</keyword>
<dbReference type="PANTHER" id="PTHR33802:SF1">
    <property type="entry name" value="XK-RELATED PROTEIN"/>
    <property type="match status" value="1"/>
</dbReference>
<gene>
    <name evidence="2" type="ORF">KP79_PYT03966</name>
</gene>
<protein>
    <submittedName>
        <fullName evidence="2">Uncharacterized protein</fullName>
    </submittedName>
</protein>
<keyword evidence="1" id="KW-0812">Transmembrane</keyword>
<reference evidence="2 3" key="1">
    <citation type="journal article" date="2017" name="Nat. Ecol. Evol.">
        <title>Scallop genome provides insights into evolution of bilaterian karyotype and development.</title>
        <authorList>
            <person name="Wang S."/>
            <person name="Zhang J."/>
            <person name="Jiao W."/>
            <person name="Li J."/>
            <person name="Xun X."/>
            <person name="Sun Y."/>
            <person name="Guo X."/>
            <person name="Huan P."/>
            <person name="Dong B."/>
            <person name="Zhang L."/>
            <person name="Hu X."/>
            <person name="Sun X."/>
            <person name="Wang J."/>
            <person name="Zhao C."/>
            <person name="Wang Y."/>
            <person name="Wang D."/>
            <person name="Huang X."/>
            <person name="Wang R."/>
            <person name="Lv J."/>
            <person name="Li Y."/>
            <person name="Zhang Z."/>
            <person name="Liu B."/>
            <person name="Lu W."/>
            <person name="Hui Y."/>
            <person name="Liang J."/>
            <person name="Zhou Z."/>
            <person name="Hou R."/>
            <person name="Li X."/>
            <person name="Liu Y."/>
            <person name="Li H."/>
            <person name="Ning X."/>
            <person name="Lin Y."/>
            <person name="Zhao L."/>
            <person name="Xing Q."/>
            <person name="Dou J."/>
            <person name="Li Y."/>
            <person name="Mao J."/>
            <person name="Guo H."/>
            <person name="Dou H."/>
            <person name="Li T."/>
            <person name="Mu C."/>
            <person name="Jiang W."/>
            <person name="Fu Q."/>
            <person name="Fu X."/>
            <person name="Miao Y."/>
            <person name="Liu J."/>
            <person name="Yu Q."/>
            <person name="Li R."/>
            <person name="Liao H."/>
            <person name="Li X."/>
            <person name="Kong Y."/>
            <person name="Jiang Z."/>
            <person name="Chourrout D."/>
            <person name="Li R."/>
            <person name="Bao Z."/>
        </authorList>
    </citation>
    <scope>NUCLEOTIDE SEQUENCE [LARGE SCALE GENOMIC DNA]</scope>
    <source>
        <strain evidence="2 3">PY_sf001</strain>
    </source>
</reference>
<dbReference type="EMBL" id="NEDP02005521">
    <property type="protein sequence ID" value="OWF39582.1"/>
    <property type="molecule type" value="Genomic_DNA"/>
</dbReference>
<dbReference type="Proteomes" id="UP000242188">
    <property type="component" value="Unassembled WGS sequence"/>
</dbReference>
<dbReference type="PANTHER" id="PTHR33802">
    <property type="entry name" value="SI:CH211-161H7.5-RELATED"/>
    <property type="match status" value="1"/>
</dbReference>
<evidence type="ECO:0000256" key="1">
    <source>
        <dbReference type="SAM" id="Phobius"/>
    </source>
</evidence>
<feature type="transmembrane region" description="Helical" evidence="1">
    <location>
        <begin position="50"/>
        <end position="69"/>
    </location>
</feature>
<dbReference type="OrthoDB" id="5586934at2759"/>
<keyword evidence="1" id="KW-0472">Membrane</keyword>
<sequence>MRAPKSLFTIRADRQLTSQYIILEKTIRNLAVQLLCIRFQKMAEHSCPRIAVIVVAVFVYALTIVFNALSGSAGRELGIFNSSVGDVSDSFYLEVTPAGWTFSIWGFIYTWQALWLIYALTTICRRTKSGTYIYQLPILPPIMYILFICNNIFLVSWLFAWDRKELIWALVTIALLPITLALALFFSFRSLYHNLGRLNEDEAVKDIWLIRFLVQNGMAFFCAWVTIATLLNAAMVMTYEGNLTNEDACTTALGILSCIIITWFLLDNTILDRYVRYTFSPYITLTIGLSGAVAKNYDIERRHRNSIVLVSLLVVAVVMLVAKISIMFIRHFRKPISSKTQYKLNV</sequence>
<feature type="transmembrane region" description="Helical" evidence="1">
    <location>
        <begin position="251"/>
        <end position="267"/>
    </location>
</feature>
<feature type="transmembrane region" description="Helical" evidence="1">
    <location>
        <begin position="208"/>
        <end position="231"/>
    </location>
</feature>
<evidence type="ECO:0000313" key="2">
    <source>
        <dbReference type="EMBL" id="OWF39582.1"/>
    </source>
</evidence>
<proteinExistence type="predicted"/>
<name>A0A210PSZ5_MIZYE</name>
<feature type="transmembrane region" description="Helical" evidence="1">
    <location>
        <begin position="166"/>
        <end position="188"/>
    </location>
</feature>
<organism evidence="2 3">
    <name type="scientific">Mizuhopecten yessoensis</name>
    <name type="common">Japanese scallop</name>
    <name type="synonym">Patinopecten yessoensis</name>
    <dbReference type="NCBI Taxonomy" id="6573"/>
    <lineage>
        <taxon>Eukaryota</taxon>
        <taxon>Metazoa</taxon>
        <taxon>Spiralia</taxon>
        <taxon>Lophotrochozoa</taxon>
        <taxon>Mollusca</taxon>
        <taxon>Bivalvia</taxon>
        <taxon>Autobranchia</taxon>
        <taxon>Pteriomorphia</taxon>
        <taxon>Pectinida</taxon>
        <taxon>Pectinoidea</taxon>
        <taxon>Pectinidae</taxon>
        <taxon>Mizuhopecten</taxon>
    </lineage>
</organism>
<feature type="transmembrane region" description="Helical" evidence="1">
    <location>
        <begin position="102"/>
        <end position="121"/>
    </location>
</feature>
<feature type="transmembrane region" description="Helical" evidence="1">
    <location>
        <begin position="306"/>
        <end position="329"/>
    </location>
</feature>
<comment type="caution">
    <text evidence="2">The sequence shown here is derived from an EMBL/GenBank/DDBJ whole genome shotgun (WGS) entry which is preliminary data.</text>
</comment>